<feature type="compositionally biased region" description="Acidic residues" evidence="2">
    <location>
        <begin position="252"/>
        <end position="266"/>
    </location>
</feature>
<feature type="compositionally biased region" description="Polar residues" evidence="2">
    <location>
        <begin position="168"/>
        <end position="185"/>
    </location>
</feature>
<dbReference type="PANTHER" id="PTHR46816">
    <property type="entry name" value="OS01G0273500 PROTEIN"/>
    <property type="match status" value="1"/>
</dbReference>
<keyword evidence="4" id="KW-1185">Reference proteome</keyword>
<evidence type="ECO:0000256" key="1">
    <source>
        <dbReference type="SAM" id="Coils"/>
    </source>
</evidence>
<comment type="caution">
    <text evidence="3">The sequence shown here is derived from an EMBL/GenBank/DDBJ whole genome shotgun (WGS) entry which is preliminary data.</text>
</comment>
<evidence type="ECO:0000313" key="3">
    <source>
        <dbReference type="EMBL" id="KAH9322051.1"/>
    </source>
</evidence>
<name>A0AA38GF87_TAXCH</name>
<accession>A0AA38GF87</accession>
<keyword evidence="1" id="KW-0175">Coiled coil</keyword>
<dbReference type="Proteomes" id="UP000824469">
    <property type="component" value="Unassembled WGS sequence"/>
</dbReference>
<dbReference type="PANTHER" id="PTHR46816:SF1">
    <property type="entry name" value="TETRATRICOPEPTIDE REPEAT (TPR)-LIKE SUPERFAMILY PROTEIN"/>
    <property type="match status" value="1"/>
</dbReference>
<evidence type="ECO:0000256" key="2">
    <source>
        <dbReference type="SAM" id="MobiDB-lite"/>
    </source>
</evidence>
<feature type="compositionally biased region" description="Basic and acidic residues" evidence="2">
    <location>
        <begin position="190"/>
        <end position="200"/>
    </location>
</feature>
<reference evidence="3 4" key="1">
    <citation type="journal article" date="2021" name="Nat. Plants">
        <title>The Taxus genome provides insights into paclitaxel biosynthesis.</title>
        <authorList>
            <person name="Xiong X."/>
            <person name="Gou J."/>
            <person name="Liao Q."/>
            <person name="Li Y."/>
            <person name="Zhou Q."/>
            <person name="Bi G."/>
            <person name="Li C."/>
            <person name="Du R."/>
            <person name="Wang X."/>
            <person name="Sun T."/>
            <person name="Guo L."/>
            <person name="Liang H."/>
            <person name="Lu P."/>
            <person name="Wu Y."/>
            <person name="Zhang Z."/>
            <person name="Ro D.K."/>
            <person name="Shang Y."/>
            <person name="Huang S."/>
            <person name="Yan J."/>
        </authorList>
    </citation>
    <scope>NUCLEOTIDE SEQUENCE [LARGE SCALE GENOMIC DNA]</scope>
    <source>
        <strain evidence="3">Ta-2019</strain>
    </source>
</reference>
<protein>
    <submittedName>
        <fullName evidence="3">Uncharacterized protein</fullName>
    </submittedName>
</protein>
<sequence>DLEHLKLLHESILRHQKLPGPIWKHPNANFKDIHGNLQYLNSKIHTIKKRLSSPYTIDYYTLIGLRRGCKRTDVEWTHLLLFLRPRPDNASHFVERCEFVDERDIDVVKDQARVSALMLYKLLQKSYTYIMTCIMDEEAEKQKQLKAIEARKEEHNVQLQQVFLETNSTADETSMSSTSRVSCNIQGEAPKGKETSESDNGRQCPFFEELDAIFKERERNMDRLLLEVESGARPKQKVRKLKHLLAEKISDEFSEDEEDEDEDSEDEKIVKRKKRRADKERQRVTTDKYCANSMQEVLEDFFQQE</sequence>
<feature type="non-terminal residue" evidence="3">
    <location>
        <position position="305"/>
    </location>
</feature>
<proteinExistence type="predicted"/>
<dbReference type="EMBL" id="JAHRHJ020000003">
    <property type="protein sequence ID" value="KAH9322051.1"/>
    <property type="molecule type" value="Genomic_DNA"/>
</dbReference>
<organism evidence="3 4">
    <name type="scientific">Taxus chinensis</name>
    <name type="common">Chinese yew</name>
    <name type="synonym">Taxus wallichiana var. chinensis</name>
    <dbReference type="NCBI Taxonomy" id="29808"/>
    <lineage>
        <taxon>Eukaryota</taxon>
        <taxon>Viridiplantae</taxon>
        <taxon>Streptophyta</taxon>
        <taxon>Embryophyta</taxon>
        <taxon>Tracheophyta</taxon>
        <taxon>Spermatophyta</taxon>
        <taxon>Pinopsida</taxon>
        <taxon>Pinidae</taxon>
        <taxon>Conifers II</taxon>
        <taxon>Cupressales</taxon>
        <taxon>Taxaceae</taxon>
        <taxon>Taxus</taxon>
    </lineage>
</organism>
<feature type="compositionally biased region" description="Basic and acidic residues" evidence="2">
    <location>
        <begin position="277"/>
        <end position="286"/>
    </location>
</feature>
<dbReference type="AlphaFoldDB" id="A0AA38GF87"/>
<evidence type="ECO:0000313" key="4">
    <source>
        <dbReference type="Proteomes" id="UP000824469"/>
    </source>
</evidence>
<feature type="coiled-coil region" evidence="1">
    <location>
        <begin position="134"/>
        <end position="165"/>
    </location>
</feature>
<feature type="region of interest" description="Disordered" evidence="2">
    <location>
        <begin position="168"/>
        <end position="202"/>
    </location>
</feature>
<gene>
    <name evidence="3" type="ORF">KI387_016690</name>
</gene>
<feature type="region of interest" description="Disordered" evidence="2">
    <location>
        <begin position="249"/>
        <end position="286"/>
    </location>
</feature>